<keyword evidence="2" id="KW-0812">Transmembrane</keyword>
<dbReference type="AlphaFoldDB" id="A0A9P4NRH5"/>
<feature type="transmembrane region" description="Helical" evidence="2">
    <location>
        <begin position="310"/>
        <end position="328"/>
    </location>
</feature>
<accession>A0A9P4NRH5</accession>
<keyword evidence="2" id="KW-0472">Membrane</keyword>
<name>A0A9P4NRH5_9PEZI</name>
<evidence type="ECO:0000313" key="4">
    <source>
        <dbReference type="EMBL" id="KAF2430123.1"/>
    </source>
</evidence>
<dbReference type="Proteomes" id="UP000800235">
    <property type="component" value="Unassembled WGS sequence"/>
</dbReference>
<protein>
    <recommendedName>
        <fullName evidence="3">DUF6594 domain-containing protein</fullName>
    </recommendedName>
</protein>
<evidence type="ECO:0000259" key="3">
    <source>
        <dbReference type="Pfam" id="PF20237"/>
    </source>
</evidence>
<organism evidence="4 5">
    <name type="scientific">Tothia fuscella</name>
    <dbReference type="NCBI Taxonomy" id="1048955"/>
    <lineage>
        <taxon>Eukaryota</taxon>
        <taxon>Fungi</taxon>
        <taxon>Dikarya</taxon>
        <taxon>Ascomycota</taxon>
        <taxon>Pezizomycotina</taxon>
        <taxon>Dothideomycetes</taxon>
        <taxon>Pleosporomycetidae</taxon>
        <taxon>Venturiales</taxon>
        <taxon>Cylindrosympodiaceae</taxon>
        <taxon>Tothia</taxon>
    </lineage>
</organism>
<reference evidence="4" key="1">
    <citation type="journal article" date="2020" name="Stud. Mycol.">
        <title>101 Dothideomycetes genomes: a test case for predicting lifestyles and emergence of pathogens.</title>
        <authorList>
            <person name="Haridas S."/>
            <person name="Albert R."/>
            <person name="Binder M."/>
            <person name="Bloem J."/>
            <person name="Labutti K."/>
            <person name="Salamov A."/>
            <person name="Andreopoulos B."/>
            <person name="Baker S."/>
            <person name="Barry K."/>
            <person name="Bills G."/>
            <person name="Bluhm B."/>
            <person name="Cannon C."/>
            <person name="Castanera R."/>
            <person name="Culley D."/>
            <person name="Daum C."/>
            <person name="Ezra D."/>
            <person name="Gonzalez J."/>
            <person name="Henrissat B."/>
            <person name="Kuo A."/>
            <person name="Liang C."/>
            <person name="Lipzen A."/>
            <person name="Lutzoni F."/>
            <person name="Magnuson J."/>
            <person name="Mondo S."/>
            <person name="Nolan M."/>
            <person name="Ohm R."/>
            <person name="Pangilinan J."/>
            <person name="Park H.-J."/>
            <person name="Ramirez L."/>
            <person name="Alfaro M."/>
            <person name="Sun H."/>
            <person name="Tritt A."/>
            <person name="Yoshinaga Y."/>
            <person name="Zwiers L.-H."/>
            <person name="Turgeon B."/>
            <person name="Goodwin S."/>
            <person name="Spatafora J."/>
            <person name="Crous P."/>
            <person name="Grigoriev I."/>
        </authorList>
    </citation>
    <scope>NUCLEOTIDE SEQUENCE</scope>
    <source>
        <strain evidence="4">CBS 130266</strain>
    </source>
</reference>
<feature type="domain" description="DUF6594" evidence="3">
    <location>
        <begin position="90"/>
        <end position="347"/>
    </location>
</feature>
<keyword evidence="2" id="KW-1133">Transmembrane helix</keyword>
<evidence type="ECO:0000313" key="5">
    <source>
        <dbReference type="Proteomes" id="UP000800235"/>
    </source>
</evidence>
<feature type="compositionally biased region" description="Basic and acidic residues" evidence="1">
    <location>
        <begin position="7"/>
        <end position="25"/>
    </location>
</feature>
<dbReference type="PANTHER" id="PTHR34502">
    <property type="entry name" value="DUF6594 DOMAIN-CONTAINING PROTEIN-RELATED"/>
    <property type="match status" value="1"/>
</dbReference>
<proteinExistence type="predicted"/>
<gene>
    <name evidence="4" type="ORF">EJ08DRAFT_252447</name>
</gene>
<dbReference type="PANTHER" id="PTHR34502:SF3">
    <property type="entry name" value="DUF6594 DOMAIN-CONTAINING PROTEIN"/>
    <property type="match status" value="1"/>
</dbReference>
<comment type="caution">
    <text evidence="4">The sequence shown here is derived from an EMBL/GenBank/DDBJ whole genome shotgun (WGS) entry which is preliminary data.</text>
</comment>
<feature type="transmembrane region" description="Helical" evidence="2">
    <location>
        <begin position="335"/>
        <end position="353"/>
    </location>
</feature>
<dbReference type="EMBL" id="MU007041">
    <property type="protein sequence ID" value="KAF2430123.1"/>
    <property type="molecule type" value="Genomic_DNA"/>
</dbReference>
<dbReference type="OrthoDB" id="3533814at2759"/>
<dbReference type="Pfam" id="PF20237">
    <property type="entry name" value="DUF6594"/>
    <property type="match status" value="1"/>
</dbReference>
<evidence type="ECO:0000256" key="1">
    <source>
        <dbReference type="SAM" id="MobiDB-lite"/>
    </source>
</evidence>
<dbReference type="InterPro" id="IPR046529">
    <property type="entry name" value="DUF6594"/>
</dbReference>
<keyword evidence="5" id="KW-1185">Reference proteome</keyword>
<evidence type="ECO:0000256" key="2">
    <source>
        <dbReference type="SAM" id="Phobius"/>
    </source>
</evidence>
<feature type="region of interest" description="Disordered" evidence="1">
    <location>
        <begin position="1"/>
        <end position="36"/>
    </location>
</feature>
<feature type="transmembrane region" description="Helical" evidence="2">
    <location>
        <begin position="276"/>
        <end position="298"/>
    </location>
</feature>
<sequence>MEDDELLNGKKIDITDSETEGHESDPQDAPVQPSSRRRPAYLTALWGAAVNEVVLWAESIHSYISSKPYVPDDRHDRVKHEKIKDYPAGYPQLAALLNSDPDYPIYRRFGTLRSRVLLHRQYELAKLESKLSELDQKDAIDSKYRLTSIRRDQADGDQSERTDLVNEIDQKLKNYDDLIFRERRSQQLPKASNRNFWNVFHYIWNEKSIVLSEMQFFEQRDDFILLSQEPPSPFHEWVSTMVLRYGGRRFQSLLATKQQLESTDNEYIHLWSRSKIAVLVQMISTVVFTILLMIPVGLLSKSTMPLQAKLGIIFGSIIAFPIFAYIFSRPPPHHLCAMTATYAAVLVVFLSNFSNVSITNSQP</sequence>